<organism evidence="1 2">
    <name type="scientific">Clostridium botulinum CFSAN001627</name>
    <dbReference type="NCBI Taxonomy" id="1232189"/>
    <lineage>
        <taxon>Bacteria</taxon>
        <taxon>Bacillati</taxon>
        <taxon>Bacillota</taxon>
        <taxon>Clostridia</taxon>
        <taxon>Eubacteriales</taxon>
        <taxon>Clostridiaceae</taxon>
        <taxon>Clostridium</taxon>
    </lineage>
</organism>
<gene>
    <name evidence="1" type="ORF">CFSAN001627_00912</name>
</gene>
<protein>
    <submittedName>
        <fullName evidence="1">Uncharacterized protein</fullName>
    </submittedName>
</protein>
<dbReference type="EMBL" id="AMXI01000055">
    <property type="protein sequence ID" value="EKN43374.1"/>
    <property type="molecule type" value="Genomic_DNA"/>
</dbReference>
<dbReference type="Proteomes" id="UP000011944">
    <property type="component" value="Unassembled WGS sequence"/>
</dbReference>
<sequence length="134" mass="15673">MNFISTEEFLKQPKKVQNIFKNWWKPQAGDLVHDKINIVGVIVPVLCIGDYKSNLDKSKVIPLFQMHQLIEFIEDKTDSIVQTSYCFKENEATKRGYMLHLMRDGGANFHYKNLGEDLLQAYWQIACRIAEYEV</sequence>
<reference evidence="1 2" key="2">
    <citation type="submission" date="2013-03" db="EMBL/GenBank/DDBJ databases">
        <title>Diversity in Clostridium botulinum.</title>
        <authorList>
            <person name="Timme R.E."/>
            <person name="Allard M."/>
            <person name="Luo Y."/>
            <person name="Strain E."/>
            <person name="Gonzalez-Escalona N."/>
            <person name="Brown E."/>
        </authorList>
    </citation>
    <scope>NUCLEOTIDE SEQUENCE [LARGE SCALE GENOMIC DNA]</scope>
    <source>
        <strain evidence="1 2">CFSAN001627</strain>
    </source>
</reference>
<comment type="caution">
    <text evidence="1">The sequence shown here is derived from an EMBL/GenBank/DDBJ whole genome shotgun (WGS) entry which is preliminary data.</text>
</comment>
<accession>M1ZZN8</accession>
<evidence type="ECO:0000313" key="1">
    <source>
        <dbReference type="EMBL" id="EKN43374.1"/>
    </source>
</evidence>
<dbReference type="PATRIC" id="fig|1232189.3.peg.147"/>
<name>M1ZZN8_CLOBO</name>
<proteinExistence type="predicted"/>
<reference evidence="1 2" key="1">
    <citation type="submission" date="2012-10" db="EMBL/GenBank/DDBJ databases">
        <authorList>
            <person name="Strain E.A."/>
            <person name="Brown E."/>
            <person name="Allard M.W."/>
            <person name="Gonzalez-Escalona N."/>
            <person name="Timme R."/>
        </authorList>
    </citation>
    <scope>NUCLEOTIDE SEQUENCE [LARGE SCALE GENOMIC DNA]</scope>
    <source>
        <strain evidence="1 2">CFSAN001627</strain>
    </source>
</reference>
<evidence type="ECO:0000313" key="2">
    <source>
        <dbReference type="Proteomes" id="UP000011944"/>
    </source>
</evidence>
<dbReference type="AlphaFoldDB" id="M1ZZN8"/>